<feature type="binding site" evidence="15">
    <location>
        <position position="166"/>
    </location>
    <ligand>
        <name>Mg(2+)</name>
        <dbReference type="ChEBI" id="CHEBI:18420"/>
    </ligand>
</feature>
<comment type="cofactor">
    <cofactor evidence="15">
        <name>Mg(2+)</name>
        <dbReference type="ChEBI" id="CHEBI:18420"/>
    </cofactor>
    <text evidence="15">Binds 1 Mg(2+) ion.</text>
</comment>
<feature type="binding site" evidence="15">
    <location>
        <position position="455"/>
    </location>
    <ligand>
        <name>Zn(2+)</name>
        <dbReference type="ChEBI" id="CHEBI:29105"/>
        <label>2</label>
    </ligand>
</feature>
<keyword evidence="6" id="KW-0336">GPI-anchor</keyword>
<dbReference type="EMBL" id="JARPUR010000006">
    <property type="protein sequence ID" value="KAK4874693.1"/>
    <property type="molecule type" value="Genomic_DNA"/>
</dbReference>
<accession>A0AAN7SLV6</accession>
<keyword evidence="8" id="KW-0378">Hydrolase</keyword>
<protein>
    <recommendedName>
        <fullName evidence="3">alkaline phosphatase</fullName>
        <ecNumber evidence="3">3.1.3.1</ecNumber>
    </recommendedName>
</protein>
<keyword evidence="19" id="KW-1185">Reference proteome</keyword>
<dbReference type="InterPro" id="IPR017850">
    <property type="entry name" value="Alkaline_phosphatase_core_sf"/>
</dbReference>
<dbReference type="GO" id="GO:0004035">
    <property type="term" value="F:alkaline phosphatase activity"/>
    <property type="evidence" value="ECO:0007669"/>
    <property type="project" value="UniProtKB-EC"/>
</dbReference>
<evidence type="ECO:0000256" key="12">
    <source>
        <dbReference type="ARBA" id="ARBA00023180"/>
    </source>
</evidence>
<comment type="similarity">
    <text evidence="2 16">Belongs to the alkaline phosphatase family.</text>
</comment>
<keyword evidence="13" id="KW-0449">Lipoprotein</keyword>
<keyword evidence="17" id="KW-0732">Signal</keyword>
<evidence type="ECO:0000256" key="5">
    <source>
        <dbReference type="ARBA" id="ARBA00022553"/>
    </source>
</evidence>
<feature type="binding site" evidence="15">
    <location>
        <position position="335"/>
    </location>
    <ligand>
        <name>Zn(2+)</name>
        <dbReference type="ChEBI" id="CHEBI:29105"/>
        <label>2</label>
    </ligand>
</feature>
<keyword evidence="10 15" id="KW-0460">Magnesium</keyword>
<sequence>MNHAVVCFLIFLVNIYLVTTLEDQQHWKNLGIEDIEAALKQQQNIGLAKNVILFIGDGMGPTTTTAARIYSNSEKHYLSFEKFPNVGVLKTYSADQLVPDSCSTATALFCGVKANVKTSGVDATVKYGDCAASLNKEAQLDSLISWAQAAGKRTGFVTTTRVTHATPSALYAHSPNRNWECESKMSPNASQCKDIARQLIEDLPGRNINVIMGGGRQCLVSDVTGTSDDPIDTWSCFSRDGRNLIEDWKISKSKSGVSHAVVANNNDLNTLKLNTEYVLGIFANGHLKMNHERNPAPHGMPSLTNMTEKAILLLQNNRNGFFLMVEGGMIDFAHHRGHARQALSETVEFSNAVQKAVELTKKVSYETLIIVTADHSHSLVFTGSAKRSVSILGADEKSEIDNIPYTTLLYGTGGGNNYQFEVVDNTMKRRNPQLDDTISYDYSQQAAVLVDEVKHSGTDVIIYAVGPMAHLFHNVHEQTYVAYVISYAAKIGPFAGNGGENVSFVKYLLISVIIINCFVSKILRE</sequence>
<keyword evidence="11" id="KW-0472">Membrane</keyword>
<evidence type="ECO:0000256" key="16">
    <source>
        <dbReference type="RuleBase" id="RU003946"/>
    </source>
</evidence>
<feature type="binding site" evidence="15">
    <location>
        <position position="375"/>
    </location>
    <ligand>
        <name>Zn(2+)</name>
        <dbReference type="ChEBI" id="CHEBI:29105"/>
        <label>2</label>
    </ligand>
</feature>
<evidence type="ECO:0000256" key="7">
    <source>
        <dbReference type="ARBA" id="ARBA00022723"/>
    </source>
</evidence>
<dbReference type="GO" id="GO:0005886">
    <property type="term" value="C:plasma membrane"/>
    <property type="evidence" value="ECO:0007669"/>
    <property type="project" value="UniProtKB-SubCell"/>
</dbReference>
<feature type="binding site" evidence="15">
    <location>
        <position position="57"/>
    </location>
    <ligand>
        <name>Zn(2+)</name>
        <dbReference type="ChEBI" id="CHEBI:29105"/>
        <label>2</label>
    </ligand>
</feature>
<feature type="signal peptide" evidence="17">
    <location>
        <begin position="1"/>
        <end position="20"/>
    </location>
</feature>
<feature type="chain" id="PRO_5042870090" description="alkaline phosphatase" evidence="17">
    <location>
        <begin position="21"/>
        <end position="525"/>
    </location>
</feature>
<evidence type="ECO:0000256" key="4">
    <source>
        <dbReference type="ARBA" id="ARBA00022475"/>
    </source>
</evidence>
<evidence type="ECO:0000256" key="1">
    <source>
        <dbReference type="ARBA" id="ARBA00004609"/>
    </source>
</evidence>
<evidence type="ECO:0000256" key="8">
    <source>
        <dbReference type="ARBA" id="ARBA00022801"/>
    </source>
</evidence>
<evidence type="ECO:0000256" key="9">
    <source>
        <dbReference type="ARBA" id="ARBA00022833"/>
    </source>
</evidence>
<keyword evidence="7 15" id="KW-0479">Metal-binding</keyword>
<dbReference type="EC" id="3.1.3.1" evidence="3"/>
<dbReference type="GO" id="GO:0046872">
    <property type="term" value="F:metal ion binding"/>
    <property type="evidence" value="ECO:0007669"/>
    <property type="project" value="UniProtKB-KW"/>
</dbReference>
<evidence type="ECO:0000256" key="3">
    <source>
        <dbReference type="ARBA" id="ARBA00012647"/>
    </source>
</evidence>
<comment type="cofactor">
    <cofactor evidence="15">
        <name>Zn(2+)</name>
        <dbReference type="ChEBI" id="CHEBI:29105"/>
    </cofactor>
    <text evidence="15">Binds 2 Zn(2+) ions.</text>
</comment>
<dbReference type="Gene3D" id="3.40.720.10">
    <property type="entry name" value="Alkaline Phosphatase, subunit A"/>
    <property type="match status" value="1"/>
</dbReference>
<comment type="subcellular location">
    <subcellularLocation>
        <location evidence="1">Cell membrane</location>
        <topology evidence="1">Lipid-anchor</topology>
        <topology evidence="1">GPI-anchor</topology>
    </subcellularLocation>
</comment>
<keyword evidence="12" id="KW-0325">Glycoprotein</keyword>
<dbReference type="GO" id="GO:0098552">
    <property type="term" value="C:side of membrane"/>
    <property type="evidence" value="ECO:0007669"/>
    <property type="project" value="UniProtKB-KW"/>
</dbReference>
<evidence type="ECO:0000256" key="2">
    <source>
        <dbReference type="ARBA" id="ARBA00005984"/>
    </source>
</evidence>
<evidence type="ECO:0000256" key="14">
    <source>
        <dbReference type="PIRSR" id="PIRSR601952-1"/>
    </source>
</evidence>
<proteinExistence type="inferred from homology"/>
<reference evidence="19" key="1">
    <citation type="submission" date="2023-01" db="EMBL/GenBank/DDBJ databases">
        <title>Key to firefly adult light organ development and bioluminescence: homeobox transcription factors regulate luciferase expression and transportation to peroxisome.</title>
        <authorList>
            <person name="Fu X."/>
        </authorList>
    </citation>
    <scope>NUCLEOTIDE SEQUENCE [LARGE SCALE GENOMIC DNA]</scope>
</reference>
<dbReference type="PANTHER" id="PTHR11596:SF5">
    <property type="entry name" value="ALKALINE PHOSPHATASE"/>
    <property type="match status" value="1"/>
</dbReference>
<keyword evidence="9 15" id="KW-0862">Zinc</keyword>
<evidence type="ECO:0000256" key="13">
    <source>
        <dbReference type="ARBA" id="ARBA00023288"/>
    </source>
</evidence>
<organism evidence="18 19">
    <name type="scientific">Aquatica leii</name>
    <dbReference type="NCBI Taxonomy" id="1421715"/>
    <lineage>
        <taxon>Eukaryota</taxon>
        <taxon>Metazoa</taxon>
        <taxon>Ecdysozoa</taxon>
        <taxon>Arthropoda</taxon>
        <taxon>Hexapoda</taxon>
        <taxon>Insecta</taxon>
        <taxon>Pterygota</taxon>
        <taxon>Neoptera</taxon>
        <taxon>Endopterygota</taxon>
        <taxon>Coleoptera</taxon>
        <taxon>Polyphaga</taxon>
        <taxon>Elateriformia</taxon>
        <taxon>Elateroidea</taxon>
        <taxon>Lampyridae</taxon>
        <taxon>Luciolinae</taxon>
        <taxon>Aquatica</taxon>
    </lineage>
</organism>
<dbReference type="PRINTS" id="PR00113">
    <property type="entry name" value="ALKPHPHTASE"/>
</dbReference>
<dbReference type="Proteomes" id="UP001353858">
    <property type="component" value="Unassembled WGS sequence"/>
</dbReference>
<dbReference type="CDD" id="cd16012">
    <property type="entry name" value="ALP"/>
    <property type="match status" value="1"/>
</dbReference>
<dbReference type="AlphaFoldDB" id="A0AAN7SLV6"/>
<feature type="binding site" evidence="15">
    <location>
        <position position="331"/>
    </location>
    <ligand>
        <name>Zn(2+)</name>
        <dbReference type="ChEBI" id="CHEBI:29105"/>
        <label>2</label>
    </ligand>
</feature>
<gene>
    <name evidence="18" type="ORF">RN001_014053</name>
</gene>
<feature type="binding site" evidence="15">
    <location>
        <position position="326"/>
    </location>
    <ligand>
        <name>Mg(2+)</name>
        <dbReference type="ChEBI" id="CHEBI:18420"/>
    </ligand>
</feature>
<evidence type="ECO:0000256" key="6">
    <source>
        <dbReference type="ARBA" id="ARBA00022622"/>
    </source>
</evidence>
<evidence type="ECO:0000313" key="19">
    <source>
        <dbReference type="Proteomes" id="UP001353858"/>
    </source>
</evidence>
<evidence type="ECO:0000256" key="10">
    <source>
        <dbReference type="ARBA" id="ARBA00022842"/>
    </source>
</evidence>
<keyword evidence="4" id="KW-1003">Cell membrane</keyword>
<evidence type="ECO:0000256" key="15">
    <source>
        <dbReference type="PIRSR" id="PIRSR601952-2"/>
    </source>
</evidence>
<evidence type="ECO:0000313" key="18">
    <source>
        <dbReference type="EMBL" id="KAK4874693.1"/>
    </source>
</evidence>
<feature type="active site" description="Phosphoserine intermediate" evidence="14">
    <location>
        <position position="101"/>
    </location>
</feature>
<dbReference type="PANTHER" id="PTHR11596">
    <property type="entry name" value="ALKALINE PHOSPHATASE"/>
    <property type="match status" value="1"/>
</dbReference>
<evidence type="ECO:0000256" key="17">
    <source>
        <dbReference type="SAM" id="SignalP"/>
    </source>
</evidence>
<dbReference type="SUPFAM" id="SSF53649">
    <property type="entry name" value="Alkaline phosphatase-like"/>
    <property type="match status" value="1"/>
</dbReference>
<dbReference type="InterPro" id="IPR001952">
    <property type="entry name" value="Alkaline_phosphatase"/>
</dbReference>
<feature type="binding site" evidence="15">
    <location>
        <position position="164"/>
    </location>
    <ligand>
        <name>Mg(2+)</name>
        <dbReference type="ChEBI" id="CHEBI:18420"/>
    </ligand>
</feature>
<feature type="binding site" evidence="15">
    <location>
        <position position="374"/>
    </location>
    <ligand>
        <name>Zn(2+)</name>
        <dbReference type="ChEBI" id="CHEBI:29105"/>
        <label>2</label>
    </ligand>
</feature>
<dbReference type="SMART" id="SM00098">
    <property type="entry name" value="alkPPc"/>
    <property type="match status" value="1"/>
</dbReference>
<dbReference type="Pfam" id="PF00245">
    <property type="entry name" value="Alk_phosphatase"/>
    <property type="match status" value="1"/>
</dbReference>
<keyword evidence="5" id="KW-0597">Phosphoprotein</keyword>
<comment type="caution">
    <text evidence="18">The sequence shown here is derived from an EMBL/GenBank/DDBJ whole genome shotgun (WGS) entry which is preliminary data.</text>
</comment>
<name>A0AAN7SLV6_9COLE</name>
<feature type="binding site" evidence="15">
    <location>
        <position position="57"/>
    </location>
    <ligand>
        <name>Mg(2+)</name>
        <dbReference type="ChEBI" id="CHEBI:18420"/>
    </ligand>
</feature>
<dbReference type="FunFam" id="3.40.720.10:FF:000008">
    <property type="entry name" value="Alkaline phosphatase"/>
    <property type="match status" value="1"/>
</dbReference>
<evidence type="ECO:0000256" key="11">
    <source>
        <dbReference type="ARBA" id="ARBA00023136"/>
    </source>
</evidence>